<evidence type="ECO:0000313" key="1">
    <source>
        <dbReference type="EMBL" id="VVV02332.1"/>
    </source>
</evidence>
<protein>
    <submittedName>
        <fullName evidence="1">Uncharacterized protein</fullName>
    </submittedName>
</protein>
<accession>A0AC61YCU4</accession>
<dbReference type="Proteomes" id="UP000356253">
    <property type="component" value="Unassembled WGS sequence"/>
</dbReference>
<gene>
    <name evidence="1" type="ORF">FVB9532_03630</name>
</gene>
<keyword evidence="2" id="KW-1185">Reference proteome</keyword>
<dbReference type="EMBL" id="CABVMM010000018">
    <property type="protein sequence ID" value="VVV02332.1"/>
    <property type="molecule type" value="Genomic_DNA"/>
</dbReference>
<organism evidence="1 2">
    <name type="scientific">Mesonia oceanica</name>
    <dbReference type="NCBI Taxonomy" id="2687242"/>
    <lineage>
        <taxon>Bacteria</taxon>
        <taxon>Pseudomonadati</taxon>
        <taxon>Bacteroidota</taxon>
        <taxon>Flavobacteriia</taxon>
        <taxon>Flavobacteriales</taxon>
        <taxon>Flavobacteriaceae</taxon>
        <taxon>Mesonia</taxon>
    </lineage>
</organism>
<reference evidence="1" key="1">
    <citation type="submission" date="2019-09" db="EMBL/GenBank/DDBJ databases">
        <authorList>
            <person name="Rodrigo-Torres L."/>
            <person name="Arahal R. D."/>
            <person name="Lucena T."/>
        </authorList>
    </citation>
    <scope>NUCLEOTIDE SEQUENCE</scope>
    <source>
        <strain evidence="1">ISS653</strain>
    </source>
</reference>
<comment type="caution">
    <text evidence="1">The sequence shown here is derived from an EMBL/GenBank/DDBJ whole genome shotgun (WGS) entry which is preliminary data.</text>
</comment>
<evidence type="ECO:0000313" key="2">
    <source>
        <dbReference type="Proteomes" id="UP000356253"/>
    </source>
</evidence>
<name>A0AC61YCU4_9FLAO</name>
<proteinExistence type="predicted"/>
<sequence length="1194" mass="137443">MKKLLSLKSLIIVGLIGSFFSAAAQSDKNKEVSKTLFFTANTGFKKNSASKEVLKAITKASQEAKNASFVLIGNLTPKGGFPPEDKEKKRQEIKEYLQEELLNPLADFNGNLIFGPGVNEWNKEGHENIDDMESFLQDNSNSDFWPDDGCASENETLSDEVELIMVDSEWFLEDWDRHPYINNKCDIKTREQFFIEFKDDIKDAQGKTVIVVVHHPIMSSSKLGFFDKLGGFNSQAYYGVERQELAGRMETLASQFEDVIFVSGHDKNLQYLEDDGIPQIISGTAVTNTQKVKKDKDDHIASTDVGYAKLTVFKDGSSKVEFYSVANGNSQKIGEHQIKRERISIDEVSYHSKNEFGDTYKASVYTKEETNKSGLYKWFWGDHYRDVYSREIEAPVLFIDTLPGNPKAIREGGGHQSRSLRIKGDDDHEYTLREVRKSALRFLQSFIKNHYVRDYMKETIAEDLVSDFYTTAHPYAPFAVNDLLQAIDIYHANPKLYYVPKQENLGIYNEDYGDKLYMLEEHVGDENKSFEDFGDADDILSTADMLLEQRESKDIQIDESVFIRARIMDMLLGDWDRHNDQWRWAEFKQDDDKKIYKAIPRDRDQAFSKYDGVAVSLLKFGVPDFRPMQSYGPDIKSVKWLNRDGYVLDKAFINGATWEEWKEQAEYIQNNLTDSKIDAAFAALPDDVQDESIEQIKKDLKARRANIVDIAKRYYTYQKKFETVIGTEDDDQFLITRKDNGITQIQIINEDDELVFDEEYTKDETKEIWIYGLDGDDEFKVEGNGSNYIRLNILGGEENDIYDFENSRKTKLYDYKSKDNTIKNAGKKWLVDSYEINTYDPDKRKYDQNVLLPSIAFDPDAGFQVGVKDTYTKYGLTNNPFKAQHTFDARYYAATNGFSFDYYGEFANVFYNWNLGIDARFTSPTYAINFFGYGNKTDYNDDAVTMDFNRVGVSQWSLAPSLIWRNNLGYNFYFKPSIESYEVEYEANEVTGLLFNENNDLFENQLYAGAEIGFQYKNKPGQLAFIRRGMEFKLVTGYKTNIDDYNNKFAYVEPTISVDYPLHESGLAVLATKISGKAIFGDEYEFYHGATIGGNTSLRGFRYERFNGKYAFYQTSDLRVGLTKFKTNFIPIRMGVTAGFDYGRVWIDDEDSERWHNSYGGSVFVNGFQAFTGNLGFYHSNDGNRVIFILGFKF</sequence>